<accession>A0A846MRT4</accession>
<proteinExistence type="inferred from homology"/>
<comment type="similarity">
    <text evidence="1">Belongs to the short-chain fatty acyl-CoA assimilation regulator (ScfR) family.</text>
</comment>
<dbReference type="PANTHER" id="PTHR46797">
    <property type="entry name" value="HTH-TYPE TRANSCRIPTIONAL REGULATOR"/>
    <property type="match status" value="1"/>
</dbReference>
<protein>
    <recommendedName>
        <fullName evidence="3">HTH cro/C1-type domain-containing protein</fullName>
    </recommendedName>
</protein>
<evidence type="ECO:0000313" key="4">
    <source>
        <dbReference type="EMBL" id="NIK74169.1"/>
    </source>
</evidence>
<dbReference type="AlphaFoldDB" id="A0A846MRT4"/>
<dbReference type="SMART" id="SM00530">
    <property type="entry name" value="HTH_XRE"/>
    <property type="match status" value="1"/>
</dbReference>
<dbReference type="Pfam" id="PF06114">
    <property type="entry name" value="Peptidase_M78"/>
    <property type="match status" value="1"/>
</dbReference>
<evidence type="ECO:0000256" key="2">
    <source>
        <dbReference type="ARBA" id="ARBA00023125"/>
    </source>
</evidence>
<dbReference type="InterPro" id="IPR010359">
    <property type="entry name" value="IrrE_HExxH"/>
</dbReference>
<dbReference type="Gene3D" id="1.10.260.40">
    <property type="entry name" value="lambda repressor-like DNA-binding domains"/>
    <property type="match status" value="1"/>
</dbReference>
<organism evidence="4 5">
    <name type="scientific">Thermonema lapsum</name>
    <dbReference type="NCBI Taxonomy" id="28195"/>
    <lineage>
        <taxon>Bacteria</taxon>
        <taxon>Pseudomonadati</taxon>
        <taxon>Bacteroidota</taxon>
        <taxon>Cytophagia</taxon>
        <taxon>Cytophagales</taxon>
        <taxon>Thermonemataceae</taxon>
        <taxon>Thermonema</taxon>
    </lineage>
</organism>
<sequence length="493" mass="56528">MALHEQNIRLTFGLKLRQLRQEKGLSLQTLSQQTGISVSYLNEIEKGKKYPKADKIAALADALEVSYDWLVSLQLHPKLAPLAELLQSNLLQELPLDVLGIDKAKLIELLADAPAKLSAFVSTVVEISRNYDMQVEQFFFSVLRSYQEMHDNYFEDLEEAAADFRKRYLQNATTNSHTLAKVLSEQSGIRVIYEDFQDKSLHALRSVFIPKKRLLIINSRLSEAQRRFVLARELGFAYLALSPRPYTFSWVTVSAFEEVLNNFKASYFAGALLLPASDLLPQIEHLFALPAWQPDAWLELLGRYVVTPETLLHRFTNLLPHFLGLQELFFLRFSMDTASQKVLLTKEMHLGQLHNPHATALHEHYCRRWVSLQVLRSMQNQPHEGYLCDAQISEYIDSPNRYWVLTMARSLYPTPATLSSVSIGILVNDQARQKIHFLENAQLQRRAVGETCERCSAFDCKERVAPPLVLTQKQNNQARLQALQALIQRYEQS</sequence>
<feature type="domain" description="HTH cro/C1-type" evidence="3">
    <location>
        <begin position="16"/>
        <end position="70"/>
    </location>
</feature>
<evidence type="ECO:0000259" key="3">
    <source>
        <dbReference type="PROSITE" id="PS50943"/>
    </source>
</evidence>
<dbReference type="PANTHER" id="PTHR46797:SF1">
    <property type="entry name" value="METHYLPHOSPHONATE SYNTHASE"/>
    <property type="match status" value="1"/>
</dbReference>
<dbReference type="EMBL" id="JAASRN010000002">
    <property type="protein sequence ID" value="NIK74169.1"/>
    <property type="molecule type" value="Genomic_DNA"/>
</dbReference>
<dbReference type="GO" id="GO:0003700">
    <property type="term" value="F:DNA-binding transcription factor activity"/>
    <property type="evidence" value="ECO:0007669"/>
    <property type="project" value="TreeGrafter"/>
</dbReference>
<dbReference type="InterPro" id="IPR050807">
    <property type="entry name" value="TransReg_Diox_bact_type"/>
</dbReference>
<keyword evidence="2" id="KW-0238">DNA-binding</keyword>
<dbReference type="GO" id="GO:0003677">
    <property type="term" value="F:DNA binding"/>
    <property type="evidence" value="ECO:0007669"/>
    <property type="project" value="UniProtKB-KW"/>
</dbReference>
<dbReference type="InterPro" id="IPR010982">
    <property type="entry name" value="Lambda_DNA-bd_dom_sf"/>
</dbReference>
<dbReference type="SUPFAM" id="SSF47413">
    <property type="entry name" value="lambda repressor-like DNA-binding domains"/>
    <property type="match status" value="1"/>
</dbReference>
<dbReference type="PROSITE" id="PS50943">
    <property type="entry name" value="HTH_CROC1"/>
    <property type="match status" value="1"/>
</dbReference>
<evidence type="ECO:0000256" key="1">
    <source>
        <dbReference type="ARBA" id="ARBA00007227"/>
    </source>
</evidence>
<name>A0A846MRT4_9BACT</name>
<dbReference type="Proteomes" id="UP000537126">
    <property type="component" value="Unassembled WGS sequence"/>
</dbReference>
<dbReference type="InterPro" id="IPR001387">
    <property type="entry name" value="Cro/C1-type_HTH"/>
</dbReference>
<gene>
    <name evidence="4" type="ORF">FHS56_001682</name>
</gene>
<evidence type="ECO:0000313" key="5">
    <source>
        <dbReference type="Proteomes" id="UP000537126"/>
    </source>
</evidence>
<dbReference type="GO" id="GO:0005829">
    <property type="term" value="C:cytosol"/>
    <property type="evidence" value="ECO:0007669"/>
    <property type="project" value="TreeGrafter"/>
</dbReference>
<dbReference type="CDD" id="cd00093">
    <property type="entry name" value="HTH_XRE"/>
    <property type="match status" value="1"/>
</dbReference>
<dbReference type="Pfam" id="PF01381">
    <property type="entry name" value="HTH_3"/>
    <property type="match status" value="1"/>
</dbReference>
<dbReference type="RefSeq" id="WP_166919576.1">
    <property type="nucleotide sequence ID" value="NZ_JAASRN010000002.1"/>
</dbReference>
<keyword evidence="5" id="KW-1185">Reference proteome</keyword>
<reference evidence="4 5" key="1">
    <citation type="submission" date="2020-03" db="EMBL/GenBank/DDBJ databases">
        <title>Genomic Encyclopedia of Type Strains, Phase IV (KMG-IV): sequencing the most valuable type-strain genomes for metagenomic binning, comparative biology and taxonomic classification.</title>
        <authorList>
            <person name="Goeker M."/>
        </authorList>
    </citation>
    <scope>NUCLEOTIDE SEQUENCE [LARGE SCALE GENOMIC DNA]</scope>
    <source>
        <strain evidence="4 5">DSM 5718</strain>
    </source>
</reference>
<comment type="caution">
    <text evidence="4">The sequence shown here is derived from an EMBL/GenBank/DDBJ whole genome shotgun (WGS) entry which is preliminary data.</text>
</comment>